<dbReference type="GeneID" id="3565374"/>
<dbReference type="UCSC" id="B0304.8">
    <property type="organism name" value="c. elegans"/>
</dbReference>
<feature type="transmembrane region" description="Helical" evidence="5">
    <location>
        <begin position="55"/>
        <end position="79"/>
    </location>
</feature>
<feature type="transmembrane region" description="Helical" evidence="5">
    <location>
        <begin position="99"/>
        <end position="121"/>
    </location>
</feature>
<dbReference type="AGR" id="WB:WBGene00005061"/>
<evidence type="ECO:0000313" key="7">
    <source>
        <dbReference type="Proteomes" id="UP000001940"/>
    </source>
</evidence>
<dbReference type="Proteomes" id="UP000001940">
    <property type="component" value="Chromosome II"/>
</dbReference>
<comment type="subcellular location">
    <subcellularLocation>
        <location evidence="1">Membrane</location>
        <topology evidence="1">Multi-pass membrane protein</topology>
    </subcellularLocation>
</comment>
<keyword evidence="3 5" id="KW-1133">Transmembrane helix</keyword>
<feature type="transmembrane region" description="Helical" evidence="5">
    <location>
        <begin position="142"/>
        <end position="161"/>
    </location>
</feature>
<proteinExistence type="predicted"/>
<name>Q7YZG0_CAEEL</name>
<dbReference type="WormBase" id="B0304.8">
    <property type="protein sequence ID" value="CE38021"/>
    <property type="gene ID" value="WBGene00005061"/>
    <property type="gene designation" value="sra-35"/>
</dbReference>
<dbReference type="InterPro" id="IPR000344">
    <property type="entry name" value="7TM_GPCR_serpentine_rcpt_Sra"/>
</dbReference>
<dbReference type="Bgee" id="WBGene00005061">
    <property type="expression patterns" value="Expressed in adult organism"/>
</dbReference>
<evidence type="ECO:0000313" key="8">
    <source>
        <dbReference type="WormBase" id="B0304.8"/>
    </source>
</evidence>
<feature type="transmembrane region" description="Helical" evidence="5">
    <location>
        <begin position="15"/>
        <end position="34"/>
    </location>
</feature>
<dbReference type="GO" id="GO:0004930">
    <property type="term" value="F:G protein-coupled receptor activity"/>
    <property type="evidence" value="ECO:0007669"/>
    <property type="project" value="InterPro"/>
</dbReference>
<keyword evidence="2 5" id="KW-0812">Transmembrane</keyword>
<dbReference type="SMR" id="Q7YZG0"/>
<dbReference type="KEGG" id="cel:CELE_B0304.8"/>
<dbReference type="EMBL" id="BX284602">
    <property type="protein sequence ID" value="CCD61739.1"/>
    <property type="molecule type" value="Genomic_DNA"/>
</dbReference>
<keyword evidence="7" id="KW-1185">Reference proteome</keyword>
<keyword evidence="4 5" id="KW-0472">Membrane</keyword>
<dbReference type="RefSeq" id="NP_872033.2">
    <property type="nucleotide sequence ID" value="NM_182233.2"/>
</dbReference>
<dbReference type="Pfam" id="PF02117">
    <property type="entry name" value="7TM_GPCR_Sra"/>
    <property type="match status" value="1"/>
</dbReference>
<gene>
    <name evidence="6 8" type="primary">sra-35</name>
    <name evidence="8" type="ORF">B0304.8</name>
    <name evidence="6" type="ORF">CELE_B0304.8</name>
</gene>
<dbReference type="GO" id="GO:0016020">
    <property type="term" value="C:membrane"/>
    <property type="evidence" value="ECO:0007669"/>
    <property type="project" value="UniProtKB-SubCell"/>
</dbReference>
<feature type="transmembrane region" description="Helical" evidence="5">
    <location>
        <begin position="184"/>
        <end position="210"/>
    </location>
</feature>
<dbReference type="OMA" id="RFNIQEV"/>
<evidence type="ECO:0000256" key="1">
    <source>
        <dbReference type="ARBA" id="ARBA00004141"/>
    </source>
</evidence>
<dbReference type="GO" id="GO:0004984">
    <property type="term" value="F:olfactory receptor activity"/>
    <property type="evidence" value="ECO:0000318"/>
    <property type="project" value="GO_Central"/>
</dbReference>
<dbReference type="GO" id="GO:0050907">
    <property type="term" value="P:detection of chemical stimulus involved in sensory perception"/>
    <property type="evidence" value="ECO:0000318"/>
    <property type="project" value="GO_Central"/>
</dbReference>
<keyword evidence="6" id="KW-0675">Receptor</keyword>
<dbReference type="PhylomeDB" id="Q7YZG0"/>
<accession>Q7YZG0</accession>
<evidence type="ECO:0000256" key="5">
    <source>
        <dbReference type="SAM" id="Phobius"/>
    </source>
</evidence>
<dbReference type="PRINTS" id="PR00697">
    <property type="entry name" value="TMPROTEINSRA"/>
</dbReference>
<dbReference type="InterPro" id="IPR051080">
    <property type="entry name" value="Nematode_rcpt-like_serp_alpha"/>
</dbReference>
<feature type="transmembrane region" description="Helical" evidence="5">
    <location>
        <begin position="231"/>
        <end position="258"/>
    </location>
</feature>
<reference evidence="6 7" key="1">
    <citation type="journal article" date="1998" name="Science">
        <title>Genome sequence of the nematode C. elegans: a platform for investigating biology.</title>
        <authorList>
            <consortium name="The C. elegans sequencing consortium"/>
            <person name="Sulson J.E."/>
            <person name="Waterston R."/>
        </authorList>
    </citation>
    <scope>NUCLEOTIDE SEQUENCE [LARGE SCALE GENOMIC DNA]</scope>
    <source>
        <strain evidence="6 7">Bristol N2</strain>
    </source>
</reference>
<dbReference type="HOGENOM" id="CLU_048025_1_0_1"/>
<dbReference type="PANTHER" id="PTHR31357">
    <property type="entry name" value="SERPENTINE RECEPTOR CLASS ALPHA-10"/>
    <property type="match status" value="1"/>
</dbReference>
<organism evidence="6 7">
    <name type="scientific">Caenorhabditis elegans</name>
    <dbReference type="NCBI Taxonomy" id="6239"/>
    <lineage>
        <taxon>Eukaryota</taxon>
        <taxon>Metazoa</taxon>
        <taxon>Ecdysozoa</taxon>
        <taxon>Nematoda</taxon>
        <taxon>Chromadorea</taxon>
        <taxon>Rhabditida</taxon>
        <taxon>Rhabditina</taxon>
        <taxon>Rhabditomorpha</taxon>
        <taxon>Rhabditoidea</taxon>
        <taxon>Rhabditidae</taxon>
        <taxon>Peloderinae</taxon>
        <taxon>Caenorhabditis</taxon>
    </lineage>
</organism>
<dbReference type="PANTHER" id="PTHR31357:SF7">
    <property type="entry name" value="G_PROTEIN_RECEP_F1_2 DOMAIN-CONTAINING PROTEIN-RELATED"/>
    <property type="match status" value="1"/>
</dbReference>
<dbReference type="InParanoid" id="Q7YZG0"/>
<feature type="transmembrane region" description="Helical" evidence="5">
    <location>
        <begin position="270"/>
        <end position="292"/>
    </location>
</feature>
<sequence>MNNSTETLLAARTSLLYRGNALFQISICILTLYFSGKAFKVLYRRSVFHISTHQLLFMSIVYADFHAISYGFLQAISLYRSVVFYDDPVMIMFTGYECYAITWTVGAAKMLMSFIQTALTIERIIDRIIPLVPKLKPFKRQGLFLNAFALTAGISTTIYSYSEGPTGYKLASCFMQKDIPLDRVLYTLGMYFALSLLCLLANLTIIFSIFKSSKKSFNLKIRFNFQEVKNSSFAVSLISVFQFVAMTAYVASSLIVIYYRRDIPHEYFHNIILCIYTIPYGGLCLPLSVIYCTKWISDHRKIQIVQMTNTNRTETMDGRMSQLKNAWDSLAPSTPTKKY</sequence>
<protein>
    <submittedName>
        <fullName evidence="6">Serpentine Receptor, class T</fullName>
    </submittedName>
</protein>
<evidence type="ECO:0000313" key="6">
    <source>
        <dbReference type="EMBL" id="CCD61739.1"/>
    </source>
</evidence>
<dbReference type="OrthoDB" id="5864786at2759"/>
<evidence type="ECO:0000256" key="3">
    <source>
        <dbReference type="ARBA" id="ARBA00022989"/>
    </source>
</evidence>
<dbReference type="AlphaFoldDB" id="Q7YZG0"/>
<dbReference type="PaxDb" id="6239-B0304.8"/>
<dbReference type="CTD" id="3565374"/>
<dbReference type="eggNOG" id="ENOG502R9T5">
    <property type="taxonomic scope" value="Eukaryota"/>
</dbReference>
<evidence type="ECO:0000256" key="4">
    <source>
        <dbReference type="ARBA" id="ARBA00023136"/>
    </source>
</evidence>
<evidence type="ECO:0000256" key="2">
    <source>
        <dbReference type="ARBA" id="ARBA00022692"/>
    </source>
</evidence>